<feature type="non-terminal residue" evidence="4">
    <location>
        <position position="1"/>
    </location>
</feature>
<proteinExistence type="predicted"/>
<evidence type="ECO:0000256" key="1">
    <source>
        <dbReference type="ARBA" id="ARBA00022729"/>
    </source>
</evidence>
<gene>
    <name evidence="4" type="primary">LOC105041473</name>
</gene>
<name>A0A6I9QXR4_ELAGV</name>
<dbReference type="InParanoid" id="A0A6I9QXR4"/>
<protein>
    <submittedName>
        <fullName evidence="4">Epidermis-specific secreted glycoprotein EP1</fullName>
    </submittedName>
</protein>
<dbReference type="SUPFAM" id="SSF51110">
    <property type="entry name" value="alpha-D-mannose-specific plant lectins"/>
    <property type="match status" value="1"/>
</dbReference>
<feature type="domain" description="Bulb-type lectin" evidence="2">
    <location>
        <begin position="80"/>
        <end position="211"/>
    </location>
</feature>
<reference evidence="4" key="1">
    <citation type="submission" date="2025-08" db="UniProtKB">
        <authorList>
            <consortium name="RefSeq"/>
        </authorList>
    </citation>
    <scope>IDENTIFICATION</scope>
</reference>
<dbReference type="AlphaFoldDB" id="A0A6I9QXR4"/>
<dbReference type="InterPro" id="IPR036426">
    <property type="entry name" value="Bulb-type_lectin_dom_sf"/>
</dbReference>
<organism evidence="3 4">
    <name type="scientific">Elaeis guineensis var. tenera</name>
    <name type="common">Oil palm</name>
    <dbReference type="NCBI Taxonomy" id="51953"/>
    <lineage>
        <taxon>Eukaryota</taxon>
        <taxon>Viridiplantae</taxon>
        <taxon>Streptophyta</taxon>
        <taxon>Embryophyta</taxon>
        <taxon>Tracheophyta</taxon>
        <taxon>Spermatophyta</taxon>
        <taxon>Magnoliopsida</taxon>
        <taxon>Liliopsida</taxon>
        <taxon>Arecaceae</taxon>
        <taxon>Arecoideae</taxon>
        <taxon>Cocoseae</taxon>
        <taxon>Elaeidinae</taxon>
        <taxon>Elaeis</taxon>
    </lineage>
</organism>
<evidence type="ECO:0000313" key="4">
    <source>
        <dbReference type="RefSeq" id="XP_010916746.2"/>
    </source>
</evidence>
<dbReference type="InterPro" id="IPR035446">
    <property type="entry name" value="SLSG/EP1"/>
</dbReference>
<dbReference type="PANTHER" id="PTHR47976">
    <property type="entry name" value="G-TYPE LECTIN S-RECEPTOR-LIKE SERINE/THREONINE-PROTEIN KINASE SD2-5"/>
    <property type="match status" value="1"/>
</dbReference>
<dbReference type="Pfam" id="PF01453">
    <property type="entry name" value="B_lectin"/>
    <property type="match status" value="1"/>
</dbReference>
<sequence>CRFHAVSPLQRIFFPTGHPREVLPHSLNAPSTHAFSPSCQPKPTEISEFSQSMASLFPTSLFSLSLLLLFLSTTIAHAKVQTFTYVNEGEFGPYITEYDANYRVLPIATSPFQMAFYNTTPDAFYLALRMGTTRSESTFRWVWEANRGRPVRENATFSLLSDGNLVLADADRRVVWSTATANKGVVGLKILPDGNIVLYNAKGRFLWQSFDHPTDTLLVDQSLYVGGPTKLVSRKSTTDGSFGIYSLVLESGGLAMYINDLTPKPLPYYNYSDGIFSFSGNSVKLESEPETEDAFAYEVRLVEDQGTIILARPKYNATLSFLRLDVDGNLVVYTYYDPVDYRAWEETFAFFSDETGRLSGCALPRKCGGFGVCEDEMCVACPSPTGLLGWSKGCAQPSLGACKGGAGVDYYKVLAVENFLTGYTRGEGAVKVEECKRRCGLDCKCAGFLFWEEESRCWLAPVLGTLAKVDNASHVAYVKYIK</sequence>
<dbReference type="GO" id="GO:0051707">
    <property type="term" value="P:response to other organism"/>
    <property type="evidence" value="ECO:0007669"/>
    <property type="project" value="UniProtKB-ARBA"/>
</dbReference>
<accession>A0A6I9QXR4</accession>
<dbReference type="InterPro" id="IPR001480">
    <property type="entry name" value="Bulb-type_lectin_dom"/>
</dbReference>
<dbReference type="SMART" id="SM00108">
    <property type="entry name" value="B_lectin"/>
    <property type="match status" value="1"/>
</dbReference>
<dbReference type="KEGG" id="egu:105041473"/>
<dbReference type="OrthoDB" id="1884773at2759"/>
<keyword evidence="3" id="KW-1185">Reference proteome</keyword>
<dbReference type="FunFam" id="2.90.10.30:FF:000003">
    <property type="entry name" value="Os04g0303100 protein"/>
    <property type="match status" value="1"/>
</dbReference>
<evidence type="ECO:0000259" key="2">
    <source>
        <dbReference type="PROSITE" id="PS50927"/>
    </source>
</evidence>
<evidence type="ECO:0000313" key="3">
    <source>
        <dbReference type="Proteomes" id="UP000504607"/>
    </source>
</evidence>
<dbReference type="Proteomes" id="UP000504607">
    <property type="component" value="Chromosome 3"/>
</dbReference>
<dbReference type="CDD" id="cd00028">
    <property type="entry name" value="B_lectin"/>
    <property type="match status" value="1"/>
</dbReference>
<dbReference type="PROSITE" id="PS50927">
    <property type="entry name" value="BULB_LECTIN"/>
    <property type="match status" value="1"/>
</dbReference>
<dbReference type="Gene3D" id="2.90.10.10">
    <property type="entry name" value="Bulb-type lectin domain"/>
    <property type="match status" value="1"/>
</dbReference>
<dbReference type="RefSeq" id="XP_010916746.2">
    <property type="nucleotide sequence ID" value="XM_010918444.2"/>
</dbReference>
<keyword evidence="1" id="KW-0732">Signal</keyword>
<dbReference type="PIRSF" id="PIRSF002686">
    <property type="entry name" value="SLG"/>
    <property type="match status" value="1"/>
</dbReference>
<dbReference type="InterPro" id="IPR051343">
    <property type="entry name" value="G-type_lectin_kinases/EP1-like"/>
</dbReference>